<evidence type="ECO:0000313" key="1">
    <source>
        <dbReference type="EMBL" id="PSH55794.1"/>
    </source>
</evidence>
<sequence length="83" mass="9258">MQDLYDEGIRTVAVFYPDLVSKDKDGKYSATKTLLAATKAKLDVIAWTVEYQTPSRGGDEIYNTLTSSPRTVQRAYSPIGPKR</sequence>
<organism evidence="1 2">
    <name type="scientific">Phyllobacterium endophyticum</name>
    <dbReference type="NCBI Taxonomy" id="1149773"/>
    <lineage>
        <taxon>Bacteria</taxon>
        <taxon>Pseudomonadati</taxon>
        <taxon>Pseudomonadota</taxon>
        <taxon>Alphaproteobacteria</taxon>
        <taxon>Hyphomicrobiales</taxon>
        <taxon>Phyllobacteriaceae</taxon>
        <taxon>Phyllobacterium</taxon>
    </lineage>
</organism>
<name>A0A2P7ANK6_9HYPH</name>
<dbReference type="Proteomes" id="UP000241158">
    <property type="component" value="Unassembled WGS sequence"/>
</dbReference>
<reference evidence="2" key="1">
    <citation type="submission" date="2017-11" db="EMBL/GenBank/DDBJ databases">
        <authorList>
            <person name="Kuznetsova I."/>
            <person name="Sazanova A."/>
            <person name="Chirak E."/>
            <person name="Safronova V."/>
            <person name="Willems A."/>
        </authorList>
    </citation>
    <scope>NUCLEOTIDE SEQUENCE [LARGE SCALE GENOMIC DNA]</scope>
    <source>
        <strain evidence="2">PEPV15</strain>
    </source>
</reference>
<accession>A0A2P7ANK6</accession>
<evidence type="ECO:0000313" key="2">
    <source>
        <dbReference type="Proteomes" id="UP000241158"/>
    </source>
</evidence>
<keyword evidence="2" id="KW-1185">Reference proteome</keyword>
<proteinExistence type="predicted"/>
<gene>
    <name evidence="1" type="ORF">CU100_19180</name>
</gene>
<comment type="caution">
    <text evidence="1">The sequence shown here is derived from an EMBL/GenBank/DDBJ whole genome shotgun (WGS) entry which is preliminary data.</text>
</comment>
<dbReference type="EMBL" id="PGGN01000004">
    <property type="protein sequence ID" value="PSH55794.1"/>
    <property type="molecule type" value="Genomic_DNA"/>
</dbReference>
<dbReference type="RefSeq" id="WP_106718205.1">
    <property type="nucleotide sequence ID" value="NZ_JACHXT010000001.1"/>
</dbReference>
<protein>
    <submittedName>
        <fullName evidence="1">Uncharacterized protein</fullName>
    </submittedName>
</protein>
<dbReference type="AlphaFoldDB" id="A0A2P7ANK6"/>